<evidence type="ECO:0000313" key="4">
    <source>
        <dbReference type="Proteomes" id="UP000011715"/>
    </source>
</evidence>
<keyword evidence="4" id="KW-1185">Reference proteome</keyword>
<accession>A0A0C4E845</accession>
<reference evidence="2" key="3">
    <citation type="submission" date="2011-03" db="EMBL/GenBank/DDBJ databases">
        <title>Annotation of Magnaporthe poae ATCC 64411.</title>
        <authorList>
            <person name="Ma L.-J."/>
            <person name="Dead R."/>
            <person name="Young S.K."/>
            <person name="Zeng Q."/>
            <person name="Gargeya S."/>
            <person name="Fitzgerald M."/>
            <person name="Haas B."/>
            <person name="Abouelleil A."/>
            <person name="Alvarado L."/>
            <person name="Arachchi H.M."/>
            <person name="Berlin A."/>
            <person name="Brown A."/>
            <person name="Chapman S.B."/>
            <person name="Chen Z."/>
            <person name="Dunbar C."/>
            <person name="Freedman E."/>
            <person name="Gearin G."/>
            <person name="Gellesch M."/>
            <person name="Goldberg J."/>
            <person name="Griggs A."/>
            <person name="Gujja S."/>
            <person name="Heiman D."/>
            <person name="Howarth C."/>
            <person name="Larson L."/>
            <person name="Lui A."/>
            <person name="MacDonald P.J.P."/>
            <person name="Mehta T."/>
            <person name="Montmayeur A."/>
            <person name="Murphy C."/>
            <person name="Neiman D."/>
            <person name="Pearson M."/>
            <person name="Priest M."/>
            <person name="Roberts A."/>
            <person name="Saif S."/>
            <person name="Shea T."/>
            <person name="Shenoy N."/>
            <person name="Sisk P."/>
            <person name="Stolte C."/>
            <person name="Sykes S."/>
            <person name="Yandava C."/>
            <person name="Wortman J."/>
            <person name="Nusbaum C."/>
            <person name="Birren B."/>
        </authorList>
    </citation>
    <scope>NUCLEOTIDE SEQUENCE</scope>
    <source>
        <strain evidence="2">ATCC 64411</strain>
    </source>
</reference>
<name>A0A0C4E845_MAGP6</name>
<protein>
    <recommendedName>
        <fullName evidence="5">F-box domain-containing protein</fullName>
    </recommendedName>
</protein>
<dbReference type="EnsemblFungi" id="MAPG_08733T0">
    <property type="protein sequence ID" value="MAPG_08733T0"/>
    <property type="gene ID" value="MAPG_08733"/>
</dbReference>
<evidence type="ECO:0000256" key="1">
    <source>
        <dbReference type="SAM" id="MobiDB-lite"/>
    </source>
</evidence>
<evidence type="ECO:0000313" key="3">
    <source>
        <dbReference type="EnsemblFungi" id="MAPG_08733T0"/>
    </source>
</evidence>
<dbReference type="EMBL" id="GL876973">
    <property type="protein sequence ID" value="KLU89764.1"/>
    <property type="molecule type" value="Genomic_DNA"/>
</dbReference>
<evidence type="ECO:0008006" key="5">
    <source>
        <dbReference type="Google" id="ProtNLM"/>
    </source>
</evidence>
<reference evidence="2" key="2">
    <citation type="submission" date="2010-05" db="EMBL/GenBank/DDBJ databases">
        <title>The Genome Sequence of Magnaporthe poae strain ATCC 64411.</title>
        <authorList>
            <consortium name="The Broad Institute Genome Sequencing Platform"/>
            <consortium name="Broad Institute Genome Sequencing Center for Infectious Disease"/>
            <person name="Ma L.-J."/>
            <person name="Dead R."/>
            <person name="Young S."/>
            <person name="Zeng Q."/>
            <person name="Koehrsen M."/>
            <person name="Alvarado L."/>
            <person name="Berlin A."/>
            <person name="Chapman S.B."/>
            <person name="Chen Z."/>
            <person name="Freedman E."/>
            <person name="Gellesch M."/>
            <person name="Goldberg J."/>
            <person name="Griggs A."/>
            <person name="Gujja S."/>
            <person name="Heilman E.R."/>
            <person name="Heiman D."/>
            <person name="Hepburn T."/>
            <person name="Howarth C."/>
            <person name="Jen D."/>
            <person name="Larson L."/>
            <person name="Mehta T."/>
            <person name="Neiman D."/>
            <person name="Pearson M."/>
            <person name="Roberts A."/>
            <person name="Saif S."/>
            <person name="Shea T."/>
            <person name="Shenoy N."/>
            <person name="Sisk P."/>
            <person name="Stolte C."/>
            <person name="Sykes S."/>
            <person name="Walk T."/>
            <person name="White J."/>
            <person name="Yandava C."/>
            <person name="Haas B."/>
            <person name="Nusbaum C."/>
            <person name="Birren B."/>
        </authorList>
    </citation>
    <scope>NUCLEOTIDE SEQUENCE</scope>
    <source>
        <strain evidence="2">ATCC 64411</strain>
    </source>
</reference>
<reference evidence="4" key="1">
    <citation type="submission" date="2010-05" db="EMBL/GenBank/DDBJ databases">
        <title>The genome sequence of Magnaporthe poae strain ATCC 64411.</title>
        <authorList>
            <person name="Ma L.-J."/>
            <person name="Dead R."/>
            <person name="Young S."/>
            <person name="Zeng Q."/>
            <person name="Koehrsen M."/>
            <person name="Alvarado L."/>
            <person name="Berlin A."/>
            <person name="Chapman S.B."/>
            <person name="Chen Z."/>
            <person name="Freedman E."/>
            <person name="Gellesch M."/>
            <person name="Goldberg J."/>
            <person name="Griggs A."/>
            <person name="Gujja S."/>
            <person name="Heilman E.R."/>
            <person name="Heiman D."/>
            <person name="Hepburn T."/>
            <person name="Howarth C."/>
            <person name="Jen D."/>
            <person name="Larson L."/>
            <person name="Mehta T."/>
            <person name="Neiman D."/>
            <person name="Pearson M."/>
            <person name="Roberts A."/>
            <person name="Saif S."/>
            <person name="Shea T."/>
            <person name="Shenoy N."/>
            <person name="Sisk P."/>
            <person name="Stolte C."/>
            <person name="Sykes S."/>
            <person name="Walk T."/>
            <person name="White J."/>
            <person name="Yandava C."/>
            <person name="Haas B."/>
            <person name="Nusbaum C."/>
            <person name="Birren B."/>
        </authorList>
    </citation>
    <scope>NUCLEOTIDE SEQUENCE [LARGE SCALE GENOMIC DNA]</scope>
    <source>
        <strain evidence="4">ATCC 64411 / 73-15</strain>
    </source>
</reference>
<sequence>MLQCTNNILLNEMVSKLGQLYRRATGLPPSYGEAVEGRRENAVAATSTTALDPLVAALLYNNAHSPVYRLPPHILGRIVDFLDITSRSCLRHVSSLFFRELKEPGRPPAPTHGESIASIHGRLPNLCNGCVSAAARPDFEARIAAAFDTYLYCEGCGLEHQAWLFSPAQRTKRQGARVCIAHEGVLRICAHKTVTLRELGPRIGRITPPSGDTPMVHRIIASCRHPSHRTLGCGSSPKVLETAYTEGGKFLDWGWETSIRVPSGRKPTAQHFRNQFAKMRQEVGRYIVPPRTPGDLPELRTIDPGKCGCVEYEGSQLLPGGAPAWRGNYTETPFPDYHIVWSCTSAPQETLSRNVILHRCPCSTRGATCIKVRWGSRFLISRNFDSWMYEWCVALDPDSYGGSITNDDFFRNITWCDSPGCMNYAWSDWRFRKPGCGKHSREGSAGNGKSGTAKTGGRKCEGKGKL</sequence>
<dbReference type="VEuPathDB" id="FungiDB:MAPG_08733"/>
<reference evidence="3" key="5">
    <citation type="submission" date="2015-06" db="UniProtKB">
        <authorList>
            <consortium name="EnsemblFungi"/>
        </authorList>
    </citation>
    <scope>IDENTIFICATION</scope>
    <source>
        <strain evidence="3">ATCC 64411</strain>
    </source>
</reference>
<feature type="region of interest" description="Disordered" evidence="1">
    <location>
        <begin position="438"/>
        <end position="466"/>
    </location>
</feature>
<dbReference type="AlphaFoldDB" id="A0A0C4E845"/>
<proteinExistence type="predicted"/>
<organism evidence="3 4">
    <name type="scientific">Magnaporthiopsis poae (strain ATCC 64411 / 73-15)</name>
    <name type="common">Kentucky bluegrass fungus</name>
    <name type="synonym">Magnaporthe poae</name>
    <dbReference type="NCBI Taxonomy" id="644358"/>
    <lineage>
        <taxon>Eukaryota</taxon>
        <taxon>Fungi</taxon>
        <taxon>Dikarya</taxon>
        <taxon>Ascomycota</taxon>
        <taxon>Pezizomycotina</taxon>
        <taxon>Sordariomycetes</taxon>
        <taxon>Sordariomycetidae</taxon>
        <taxon>Magnaporthales</taxon>
        <taxon>Magnaporthaceae</taxon>
        <taxon>Magnaporthiopsis</taxon>
    </lineage>
</organism>
<dbReference type="EMBL" id="ADBL01002122">
    <property type="status" value="NOT_ANNOTATED_CDS"/>
    <property type="molecule type" value="Genomic_DNA"/>
</dbReference>
<dbReference type="Proteomes" id="UP000011715">
    <property type="component" value="Unassembled WGS sequence"/>
</dbReference>
<gene>
    <name evidence="2" type="ORF">MAPG_08733</name>
</gene>
<reference evidence="3" key="4">
    <citation type="journal article" date="2015" name="G3 (Bethesda)">
        <title>Genome sequences of three phytopathogenic species of the Magnaporthaceae family of fungi.</title>
        <authorList>
            <person name="Okagaki L.H."/>
            <person name="Nunes C.C."/>
            <person name="Sailsbery J."/>
            <person name="Clay B."/>
            <person name="Brown D."/>
            <person name="John T."/>
            <person name="Oh Y."/>
            <person name="Young N."/>
            <person name="Fitzgerald M."/>
            <person name="Haas B.J."/>
            <person name="Zeng Q."/>
            <person name="Young S."/>
            <person name="Adiconis X."/>
            <person name="Fan L."/>
            <person name="Levin J.Z."/>
            <person name="Mitchell T.K."/>
            <person name="Okubara P.A."/>
            <person name="Farman M.L."/>
            <person name="Kohn L.M."/>
            <person name="Birren B."/>
            <person name="Ma L.-J."/>
            <person name="Dean R.A."/>
        </authorList>
    </citation>
    <scope>NUCLEOTIDE SEQUENCE</scope>
    <source>
        <strain evidence="3">ATCC 64411 / 73-15</strain>
    </source>
</reference>
<dbReference type="OMA" id="WETSIRV"/>
<dbReference type="OrthoDB" id="3692147at2759"/>
<evidence type="ECO:0000313" key="2">
    <source>
        <dbReference type="EMBL" id="KLU89764.1"/>
    </source>
</evidence>
<dbReference type="eggNOG" id="ENOG502T65X">
    <property type="taxonomic scope" value="Eukaryota"/>
</dbReference>
<dbReference type="STRING" id="644358.A0A0C4E845"/>